<accession>A0A9P8TDK1</accession>
<dbReference type="GO" id="GO:0000175">
    <property type="term" value="F:3'-5'-RNA exonuclease activity"/>
    <property type="evidence" value="ECO:0007669"/>
    <property type="project" value="InterPro"/>
</dbReference>
<reference evidence="12" key="1">
    <citation type="journal article" date="2021" name="Open Biol.">
        <title>Shared evolutionary footprints suggest mitochondrial oxidative damage underlies multiple complex I losses in fungi.</title>
        <authorList>
            <person name="Schikora-Tamarit M.A."/>
            <person name="Marcet-Houben M."/>
            <person name="Nosek J."/>
            <person name="Gabaldon T."/>
        </authorList>
    </citation>
    <scope>NUCLEOTIDE SEQUENCE</scope>
    <source>
        <strain evidence="12">CBS6341</strain>
    </source>
</reference>
<evidence type="ECO:0000256" key="1">
    <source>
        <dbReference type="ARBA" id="ARBA00022722"/>
    </source>
</evidence>
<evidence type="ECO:0000256" key="8">
    <source>
        <dbReference type="PROSITE-ProRule" id="PRU00322"/>
    </source>
</evidence>
<dbReference type="Proteomes" id="UP000769528">
    <property type="component" value="Unassembled WGS sequence"/>
</dbReference>
<dbReference type="SMART" id="SM00360">
    <property type="entry name" value="RRM"/>
    <property type="match status" value="1"/>
</dbReference>
<dbReference type="FunFam" id="4.10.1060.10:FF:000024">
    <property type="entry name" value="RNA-binding protein"/>
    <property type="match status" value="1"/>
</dbReference>
<dbReference type="OrthoDB" id="448399at2759"/>
<protein>
    <recommendedName>
        <fullName evidence="14">RNA-binding protein</fullName>
    </recommendedName>
</protein>
<keyword evidence="7" id="KW-0694">RNA-binding</keyword>
<proteinExistence type="predicted"/>
<dbReference type="PANTHER" id="PTHR23044:SF61">
    <property type="entry name" value="3'-5' EXORIBONUCLEASE 1-RELATED"/>
    <property type="match status" value="1"/>
</dbReference>
<feature type="domain" description="RanBP2-type" evidence="11">
    <location>
        <begin position="482"/>
        <end position="513"/>
    </location>
</feature>
<keyword evidence="1" id="KW-0540">Nuclease</keyword>
<dbReference type="InterPro" id="IPR001876">
    <property type="entry name" value="Znf_RanBP2"/>
</dbReference>
<evidence type="ECO:0000256" key="6">
    <source>
        <dbReference type="ARBA" id="ARBA00022839"/>
    </source>
</evidence>
<feature type="domain" description="RRM" evidence="10">
    <location>
        <begin position="234"/>
        <end position="312"/>
    </location>
</feature>
<keyword evidence="13" id="KW-1185">Reference proteome</keyword>
<keyword evidence="4" id="KW-0378">Hydrolase</keyword>
<evidence type="ECO:0000256" key="9">
    <source>
        <dbReference type="SAM" id="MobiDB-lite"/>
    </source>
</evidence>
<feature type="compositionally biased region" description="Basic residues" evidence="9">
    <location>
        <begin position="396"/>
        <end position="406"/>
    </location>
</feature>
<evidence type="ECO:0000313" key="13">
    <source>
        <dbReference type="Proteomes" id="UP000769528"/>
    </source>
</evidence>
<evidence type="ECO:0000256" key="7">
    <source>
        <dbReference type="PROSITE-ProRule" id="PRU00176"/>
    </source>
</evidence>
<keyword evidence="3 8" id="KW-0863">Zinc-finger</keyword>
<dbReference type="EMBL" id="JAEUBF010000796">
    <property type="protein sequence ID" value="KAH3674809.1"/>
    <property type="molecule type" value="Genomic_DNA"/>
</dbReference>
<gene>
    <name evidence="12" type="ORF">WICMUC_003012</name>
</gene>
<comment type="caution">
    <text evidence="12">The sequence shown here is derived from an EMBL/GenBank/DDBJ whole genome shotgun (WGS) entry which is preliminary data.</text>
</comment>
<dbReference type="GO" id="GO:0003723">
    <property type="term" value="F:RNA binding"/>
    <property type="evidence" value="ECO:0007669"/>
    <property type="project" value="UniProtKB-UniRule"/>
</dbReference>
<feature type="compositionally biased region" description="Low complexity" evidence="9">
    <location>
        <begin position="372"/>
        <end position="395"/>
    </location>
</feature>
<organism evidence="12 13">
    <name type="scientific">Wickerhamomyces mucosus</name>
    <dbReference type="NCBI Taxonomy" id="1378264"/>
    <lineage>
        <taxon>Eukaryota</taxon>
        <taxon>Fungi</taxon>
        <taxon>Dikarya</taxon>
        <taxon>Ascomycota</taxon>
        <taxon>Saccharomycotina</taxon>
        <taxon>Saccharomycetes</taxon>
        <taxon>Phaffomycetales</taxon>
        <taxon>Wickerhamomycetaceae</taxon>
        <taxon>Wickerhamomyces</taxon>
    </lineage>
</organism>
<dbReference type="InterPro" id="IPR047201">
    <property type="entry name" value="ERI-1_3'hExo-like"/>
</dbReference>
<evidence type="ECO:0000259" key="11">
    <source>
        <dbReference type="PROSITE" id="PS50199"/>
    </source>
</evidence>
<dbReference type="InterPro" id="IPR012677">
    <property type="entry name" value="Nucleotide-bd_a/b_plait_sf"/>
</dbReference>
<dbReference type="Pfam" id="PF00641">
    <property type="entry name" value="Zn_ribbon_RanBP"/>
    <property type="match status" value="2"/>
</dbReference>
<evidence type="ECO:0000313" key="12">
    <source>
        <dbReference type="EMBL" id="KAH3674809.1"/>
    </source>
</evidence>
<dbReference type="SUPFAM" id="SSF53098">
    <property type="entry name" value="Ribonuclease H-like"/>
    <property type="match status" value="1"/>
</dbReference>
<dbReference type="InterPro" id="IPR013520">
    <property type="entry name" value="Ribonucl_H"/>
</dbReference>
<evidence type="ECO:0000259" key="10">
    <source>
        <dbReference type="PROSITE" id="PS50102"/>
    </source>
</evidence>
<dbReference type="Gene3D" id="3.30.70.330">
    <property type="match status" value="1"/>
</dbReference>
<dbReference type="PROSITE" id="PS50199">
    <property type="entry name" value="ZF_RANBP2_2"/>
    <property type="match status" value="2"/>
</dbReference>
<dbReference type="CDD" id="cd12452">
    <property type="entry name" value="RRM_ARP_like"/>
    <property type="match status" value="1"/>
</dbReference>
<feature type="compositionally biased region" description="Low complexity" evidence="9">
    <location>
        <begin position="423"/>
        <end position="476"/>
    </location>
</feature>
<dbReference type="Gene3D" id="3.30.420.10">
    <property type="entry name" value="Ribonuclease H-like superfamily/Ribonuclease H"/>
    <property type="match status" value="1"/>
</dbReference>
<dbReference type="PANTHER" id="PTHR23044">
    <property type="entry name" value="3'-5' EXONUCLEASE ERI1-RELATED"/>
    <property type="match status" value="1"/>
</dbReference>
<dbReference type="GO" id="GO:0008270">
    <property type="term" value="F:zinc ion binding"/>
    <property type="evidence" value="ECO:0007669"/>
    <property type="project" value="UniProtKB-KW"/>
</dbReference>
<evidence type="ECO:0000256" key="4">
    <source>
        <dbReference type="ARBA" id="ARBA00022801"/>
    </source>
</evidence>
<dbReference type="InterPro" id="IPR000504">
    <property type="entry name" value="RRM_dom"/>
</dbReference>
<reference evidence="12" key="2">
    <citation type="submission" date="2021-01" db="EMBL/GenBank/DDBJ databases">
        <authorList>
            <person name="Schikora-Tamarit M.A."/>
        </authorList>
    </citation>
    <scope>NUCLEOTIDE SEQUENCE</scope>
    <source>
        <strain evidence="12">CBS6341</strain>
    </source>
</reference>
<evidence type="ECO:0000256" key="5">
    <source>
        <dbReference type="ARBA" id="ARBA00022833"/>
    </source>
</evidence>
<dbReference type="SMART" id="SM00547">
    <property type="entry name" value="ZnF_RBZ"/>
    <property type="match status" value="2"/>
</dbReference>
<dbReference type="PROSITE" id="PS01358">
    <property type="entry name" value="ZF_RANBP2_1"/>
    <property type="match status" value="2"/>
</dbReference>
<dbReference type="InterPro" id="IPR012337">
    <property type="entry name" value="RNaseH-like_sf"/>
</dbReference>
<evidence type="ECO:0008006" key="14">
    <source>
        <dbReference type="Google" id="ProtNLM"/>
    </source>
</evidence>
<dbReference type="Pfam" id="PF00076">
    <property type="entry name" value="RRM_1"/>
    <property type="match status" value="1"/>
</dbReference>
<dbReference type="SUPFAM" id="SSF54928">
    <property type="entry name" value="RNA-binding domain, RBD"/>
    <property type="match status" value="1"/>
</dbReference>
<dbReference type="PROSITE" id="PS50102">
    <property type="entry name" value="RRM"/>
    <property type="match status" value="1"/>
</dbReference>
<dbReference type="SUPFAM" id="SSF90209">
    <property type="entry name" value="Ran binding protein zinc finger-like"/>
    <property type="match status" value="2"/>
</dbReference>
<dbReference type="InterPro" id="IPR034351">
    <property type="entry name" value="Nrp1_RRM"/>
</dbReference>
<evidence type="ECO:0000256" key="3">
    <source>
        <dbReference type="ARBA" id="ARBA00022771"/>
    </source>
</evidence>
<dbReference type="Gene3D" id="4.10.1060.10">
    <property type="entry name" value="Zinc finger, RanBP2-type"/>
    <property type="match status" value="2"/>
</dbReference>
<dbReference type="Pfam" id="PF00929">
    <property type="entry name" value="RNase_T"/>
    <property type="match status" value="1"/>
</dbReference>
<dbReference type="InterPro" id="IPR051274">
    <property type="entry name" value="3-5_Exoribonuclease"/>
</dbReference>
<keyword evidence="2" id="KW-0479">Metal-binding</keyword>
<sequence length="572" mass="64786">MTDFYVALHISTTVDENNVYVTKDTSEVIEIAWNLISSSTLEILASDSTLIRPINTPITSTCTNLTGLSWDQVSNANSFKEGISKLDQFIHENIISKGLNFVFVTLDGWELRVGLPREAKDKNIVLPPYLQHSKSFFLRNEYSKWQSHHPETLSYGAANIGNILTALEIELTPPLSYSNIGSIPKRAANEVDILTKILVQLIKKSKPADDHPDVLTRPFDSKTDIRCFLSERSKVLYLSNLPNDTTQSELESWFTSHGGRPIAFWTLKTSDPHKPASSGFVVFSTHEEAAESLGINGRCLNDKPIEVQPSSARVLDRAQEILTPFPPSKNRPRPGDWTCPSCGFSNFQRRTACFRCSFPAASAVAIKEQIQPSYNPQQQQQQQQQQQPQTINQQQQHHHQHDHQHQHQQIQNQSQHHQHQHQHQQQQQQQPQQPQQKHQQHLTQPQQISNKKLNQLNSGNSNNSNGSTNNNNGQGNRSVPFRAGDWKCLNENCQYHNFAKNITCLRCGAPRTLDFSQTQIQGSQLQNQKQSQLNQIPLNQFNNNNNSVNVSNGFGIENQEQLKLNNLAFTHS</sequence>
<evidence type="ECO:0000256" key="2">
    <source>
        <dbReference type="ARBA" id="ARBA00022723"/>
    </source>
</evidence>
<keyword evidence="6" id="KW-0269">Exonuclease</keyword>
<dbReference type="InterPro" id="IPR035979">
    <property type="entry name" value="RBD_domain_sf"/>
</dbReference>
<dbReference type="InterPro" id="IPR036397">
    <property type="entry name" value="RNaseH_sf"/>
</dbReference>
<dbReference type="AlphaFoldDB" id="A0A9P8TDK1"/>
<feature type="region of interest" description="Disordered" evidence="9">
    <location>
        <begin position="372"/>
        <end position="478"/>
    </location>
</feature>
<dbReference type="InterPro" id="IPR036443">
    <property type="entry name" value="Znf_RanBP2_sf"/>
</dbReference>
<dbReference type="CDD" id="cd06133">
    <property type="entry name" value="ERI-1_3'hExo_like"/>
    <property type="match status" value="1"/>
</dbReference>
<name>A0A9P8TDK1_9ASCO</name>
<feature type="domain" description="RanBP2-type" evidence="11">
    <location>
        <begin position="333"/>
        <end position="362"/>
    </location>
</feature>
<keyword evidence="5" id="KW-0862">Zinc</keyword>